<dbReference type="Proteomes" id="UP000652153">
    <property type="component" value="Unassembled WGS sequence"/>
</dbReference>
<reference evidence="3" key="1">
    <citation type="journal article" date="2019" name="Int. J. Syst. Evol. Microbiol.">
        <title>The Global Catalogue of Microorganisms (GCM) 10K type strain sequencing project: providing services to taxonomists for standard genome sequencing and annotation.</title>
        <authorList>
            <consortium name="The Broad Institute Genomics Platform"/>
            <consortium name="The Broad Institute Genome Sequencing Center for Infectious Disease"/>
            <person name="Wu L."/>
            <person name="Ma J."/>
        </authorList>
    </citation>
    <scope>NUCLEOTIDE SEQUENCE [LARGE SCALE GENOMIC DNA]</scope>
    <source>
        <strain evidence="3">CGMCC 1.12770</strain>
    </source>
</reference>
<feature type="chain" id="PRO_5046299125" evidence="1">
    <location>
        <begin position="29"/>
        <end position="239"/>
    </location>
</feature>
<comment type="caution">
    <text evidence="2">The sequence shown here is derived from an EMBL/GenBank/DDBJ whole genome shotgun (WGS) entry which is preliminary data.</text>
</comment>
<protein>
    <submittedName>
        <fullName evidence="2">Uncharacterized protein</fullName>
    </submittedName>
</protein>
<proteinExistence type="predicted"/>
<accession>A0ABQ1ZGX4</accession>
<evidence type="ECO:0000313" key="2">
    <source>
        <dbReference type="EMBL" id="GGH65438.1"/>
    </source>
</evidence>
<evidence type="ECO:0000256" key="1">
    <source>
        <dbReference type="SAM" id="SignalP"/>
    </source>
</evidence>
<organism evidence="2 3">
    <name type="scientific">Paenibacillus silvae</name>
    <dbReference type="NCBI Taxonomy" id="1325358"/>
    <lineage>
        <taxon>Bacteria</taxon>
        <taxon>Bacillati</taxon>
        <taxon>Bacillota</taxon>
        <taxon>Bacilli</taxon>
        <taxon>Bacillales</taxon>
        <taxon>Paenibacillaceae</taxon>
        <taxon>Paenibacillus</taxon>
    </lineage>
</organism>
<dbReference type="EMBL" id="BMFU01000008">
    <property type="protein sequence ID" value="GGH65438.1"/>
    <property type="molecule type" value="Genomic_DNA"/>
</dbReference>
<feature type="signal peptide" evidence="1">
    <location>
        <begin position="1"/>
        <end position="28"/>
    </location>
</feature>
<keyword evidence="1" id="KW-0732">Signal</keyword>
<keyword evidence="3" id="KW-1185">Reference proteome</keyword>
<name>A0ABQ1ZGX4_9BACL</name>
<sequence>MKNLFSGFSRVLLAVSLVSLFNLSPASAANSDKQEATVKGYTYVYYSQSSDSTSPPYYAYTTIASKYSDEKIPAGYMGAQARVYDSNDTLRASGQTEYSTSEQLVFTVSTGTSTKGSYYSYGLVKMYTGNGYTTKYAYKSPIITIKSLNSTPTYKVNKNGETYGSGNLAATIGYEPDLILAKNDEGIEGYVRAKELFPDYNSPEEALAAENNNLSSINLYDKDGETILGSFQIQASVEK</sequence>
<gene>
    <name evidence="2" type="ORF">GCM10008014_44810</name>
</gene>
<dbReference type="RefSeq" id="WP_188593948.1">
    <property type="nucleotide sequence ID" value="NZ_BMFU01000008.1"/>
</dbReference>
<evidence type="ECO:0000313" key="3">
    <source>
        <dbReference type="Proteomes" id="UP000652153"/>
    </source>
</evidence>